<dbReference type="EMBL" id="CATOUU010000207">
    <property type="protein sequence ID" value="CAI9920991.1"/>
    <property type="molecule type" value="Genomic_DNA"/>
</dbReference>
<evidence type="ECO:0000313" key="1">
    <source>
        <dbReference type="EMBL" id="CAI9920988.1"/>
    </source>
</evidence>
<evidence type="ECO:0000313" key="4">
    <source>
        <dbReference type="EMBL" id="CAL5980741.1"/>
    </source>
</evidence>
<accession>A0AA86NKN1</accession>
<dbReference type="EMBL" id="CATOUU010000207">
    <property type="protein sequence ID" value="CAI9920988.1"/>
    <property type="molecule type" value="Genomic_DNA"/>
</dbReference>
<dbReference type="EMBL" id="CAXDID020000821">
    <property type="protein sequence ID" value="CAL6114723.1"/>
    <property type="molecule type" value="Genomic_DNA"/>
</dbReference>
<proteinExistence type="predicted"/>
<protein>
    <submittedName>
        <fullName evidence="4">Hypothetical_protein</fullName>
    </submittedName>
</protein>
<dbReference type="AlphaFoldDB" id="A0AA86NKN1"/>
<evidence type="ECO:0000313" key="2">
    <source>
        <dbReference type="EMBL" id="CAI9920991.1"/>
    </source>
</evidence>
<dbReference type="EMBL" id="CAXDID020000821">
    <property type="protein sequence ID" value="CAL6114720.1"/>
    <property type="molecule type" value="Genomic_DNA"/>
</dbReference>
<evidence type="ECO:0000313" key="6">
    <source>
        <dbReference type="EMBL" id="CAL6114723.1"/>
    </source>
</evidence>
<evidence type="ECO:0000313" key="3">
    <source>
        <dbReference type="EMBL" id="CAI9923412.1"/>
    </source>
</evidence>
<dbReference type="EMBL" id="CAXDID020000012">
    <property type="protein sequence ID" value="CAL5980741.1"/>
    <property type="molecule type" value="Genomic_DNA"/>
</dbReference>
<evidence type="ECO:0000313" key="5">
    <source>
        <dbReference type="EMBL" id="CAL6114720.1"/>
    </source>
</evidence>
<reference evidence="4 7" key="2">
    <citation type="submission" date="2024-07" db="EMBL/GenBank/DDBJ databases">
        <authorList>
            <person name="Akdeniz Z."/>
        </authorList>
    </citation>
    <scope>NUCLEOTIDE SEQUENCE [LARGE SCALE GENOMIC DNA]</scope>
</reference>
<sequence>MNTLCQLVSWTEYFTFQTAHTLQCKITKSQYFQIHKFTHSCYSKVLAYWTQTIKEFAKQSRFLISTTHEQRHPKHVRTRVFRNHMARQSGTARNHNVQLKLSCLEILQRADPPSRLSHIKAFINQFQMPAQMKIEKSLHSVLKPQQ</sequence>
<dbReference type="Proteomes" id="UP001642409">
    <property type="component" value="Unassembled WGS sequence"/>
</dbReference>
<dbReference type="EMBL" id="CATOUU010000279">
    <property type="protein sequence ID" value="CAI9923412.1"/>
    <property type="molecule type" value="Genomic_DNA"/>
</dbReference>
<evidence type="ECO:0000313" key="7">
    <source>
        <dbReference type="Proteomes" id="UP001642409"/>
    </source>
</evidence>
<gene>
    <name evidence="3" type="ORF">HINF_LOCUS11057</name>
    <name evidence="4" type="ORF">HINF_LOCUS6324</name>
    <name evidence="5" type="ORF">HINF_LOCUS78223</name>
    <name evidence="6" type="ORF">HINF_LOCUS78226</name>
    <name evidence="1" type="ORF">HINF_LOCUS8633</name>
    <name evidence="2" type="ORF">HINF_LOCUS8636</name>
</gene>
<organism evidence="2">
    <name type="scientific">Hexamita inflata</name>
    <dbReference type="NCBI Taxonomy" id="28002"/>
    <lineage>
        <taxon>Eukaryota</taxon>
        <taxon>Metamonada</taxon>
        <taxon>Diplomonadida</taxon>
        <taxon>Hexamitidae</taxon>
        <taxon>Hexamitinae</taxon>
        <taxon>Hexamita</taxon>
    </lineage>
</organism>
<name>A0AA86NKN1_9EUKA</name>
<reference evidence="2" key="1">
    <citation type="submission" date="2023-06" db="EMBL/GenBank/DDBJ databases">
        <authorList>
            <person name="Kurt Z."/>
        </authorList>
    </citation>
    <scope>NUCLEOTIDE SEQUENCE</scope>
</reference>
<comment type="caution">
    <text evidence="2">The sequence shown here is derived from an EMBL/GenBank/DDBJ whole genome shotgun (WGS) entry which is preliminary data.</text>
</comment>
<keyword evidence="7" id="KW-1185">Reference proteome</keyword>